<sequence>MPSTLSILGYHSQVNDTLILPNMESANQNSNDLGATHATPAITISPPITNGTRQPPSSSESTNPTVSNVATSSLPSMATGPSDAGATVTGFGYASLAPNCSSSAYTNLPVQAPRPVPYESAMGSNNGDIAAKKMKIEDGTARRQYLPTGTGISGQMGGSYTGSDRSNAPEVTNPKKRKSTADNDAGASPLALPPHLNMSVSSSSADRARSSSPHPPPAAHSRQNFLKTSGTNNSHLNTAPQAGPSNYHMAPGTSAGYSSRNPFVSPSAGK</sequence>
<evidence type="ECO:0000256" key="1">
    <source>
        <dbReference type="SAM" id="MobiDB-lite"/>
    </source>
</evidence>
<evidence type="ECO:0000313" key="3">
    <source>
        <dbReference type="Proteomes" id="UP000188533"/>
    </source>
</evidence>
<feature type="compositionally biased region" description="Polar residues" evidence="1">
    <location>
        <begin position="255"/>
        <end position="264"/>
    </location>
</feature>
<feature type="region of interest" description="Disordered" evidence="1">
    <location>
        <begin position="29"/>
        <end position="83"/>
    </location>
</feature>
<feature type="compositionally biased region" description="Polar residues" evidence="1">
    <location>
        <begin position="223"/>
        <end position="244"/>
    </location>
</feature>
<feature type="compositionally biased region" description="Polar residues" evidence="1">
    <location>
        <begin position="161"/>
        <end position="170"/>
    </location>
</feature>
<feature type="compositionally biased region" description="Polar residues" evidence="1">
    <location>
        <begin position="46"/>
        <end position="76"/>
    </location>
</feature>
<comment type="caution">
    <text evidence="2">The sequence shown here is derived from an EMBL/GenBank/DDBJ whole genome shotgun (WGS) entry which is preliminary data.</text>
</comment>
<accession>A0A1Q3ELN9</accession>
<organism evidence="2 3">
    <name type="scientific">Lentinula edodes</name>
    <name type="common">Shiitake mushroom</name>
    <name type="synonym">Lentinus edodes</name>
    <dbReference type="NCBI Taxonomy" id="5353"/>
    <lineage>
        <taxon>Eukaryota</taxon>
        <taxon>Fungi</taxon>
        <taxon>Dikarya</taxon>
        <taxon>Basidiomycota</taxon>
        <taxon>Agaricomycotina</taxon>
        <taxon>Agaricomycetes</taxon>
        <taxon>Agaricomycetidae</taxon>
        <taxon>Agaricales</taxon>
        <taxon>Marasmiineae</taxon>
        <taxon>Omphalotaceae</taxon>
        <taxon>Lentinula</taxon>
    </lineage>
</organism>
<feature type="compositionally biased region" description="Gly residues" evidence="1">
    <location>
        <begin position="151"/>
        <end position="160"/>
    </location>
</feature>
<name>A0A1Q3ELN9_LENED</name>
<dbReference type="AlphaFoldDB" id="A0A1Q3ELN9"/>
<keyword evidence="3" id="KW-1185">Reference proteome</keyword>
<gene>
    <name evidence="2" type="ORF">LENED_010156</name>
</gene>
<protein>
    <submittedName>
        <fullName evidence="2">Uncharacterized protein</fullName>
    </submittedName>
</protein>
<reference evidence="2 3" key="1">
    <citation type="submission" date="2016-08" db="EMBL/GenBank/DDBJ databases">
        <authorList>
            <consortium name="Lentinula edodes genome sequencing consortium"/>
            <person name="Sakamoto Y."/>
            <person name="Nakade K."/>
            <person name="Sato S."/>
            <person name="Yoshida Y."/>
            <person name="Miyazaki K."/>
            <person name="Natsume S."/>
            <person name="Konno N."/>
        </authorList>
    </citation>
    <scope>NUCLEOTIDE SEQUENCE [LARGE SCALE GENOMIC DNA]</scope>
    <source>
        <strain evidence="2 3">NBRC 111202</strain>
    </source>
</reference>
<feature type="region of interest" description="Disordered" evidence="1">
    <location>
        <begin position="142"/>
        <end position="270"/>
    </location>
</feature>
<reference evidence="2 3" key="2">
    <citation type="submission" date="2017-02" db="EMBL/GenBank/DDBJ databases">
        <title>A genome survey and senescence transcriptome analysis in Lentinula edodes.</title>
        <authorList>
            <person name="Sakamoto Y."/>
            <person name="Nakade K."/>
            <person name="Sato S."/>
            <person name="Yoshida Y."/>
            <person name="Miyazaki K."/>
            <person name="Natsume S."/>
            <person name="Konno N."/>
        </authorList>
    </citation>
    <scope>NUCLEOTIDE SEQUENCE [LARGE SCALE GENOMIC DNA]</scope>
    <source>
        <strain evidence="2 3">NBRC 111202</strain>
    </source>
</reference>
<dbReference type="EMBL" id="BDGU01000576">
    <property type="protein sequence ID" value="GAW08115.1"/>
    <property type="molecule type" value="Genomic_DNA"/>
</dbReference>
<evidence type="ECO:0000313" key="2">
    <source>
        <dbReference type="EMBL" id="GAW08115.1"/>
    </source>
</evidence>
<dbReference type="Proteomes" id="UP000188533">
    <property type="component" value="Unassembled WGS sequence"/>
</dbReference>
<proteinExistence type="predicted"/>